<reference evidence="2" key="2">
    <citation type="submission" date="2018-05" db="EMBL/GenBank/DDBJ databases">
        <title>OmerRS3 (Oryza meridionalis Reference Sequence Version 3).</title>
        <authorList>
            <person name="Zhang J."/>
            <person name="Kudrna D."/>
            <person name="Lee S."/>
            <person name="Talag J."/>
            <person name="Welchert J."/>
            <person name="Wing R.A."/>
        </authorList>
    </citation>
    <scope>NUCLEOTIDE SEQUENCE [LARGE SCALE GENOMIC DNA]</scope>
    <source>
        <strain evidence="2">cv. OR44</strain>
    </source>
</reference>
<name>A0A0E0CMV3_9ORYZ</name>
<protein>
    <submittedName>
        <fullName evidence="2">Uncharacterized protein</fullName>
    </submittedName>
</protein>
<organism evidence="2">
    <name type="scientific">Oryza meridionalis</name>
    <dbReference type="NCBI Taxonomy" id="40149"/>
    <lineage>
        <taxon>Eukaryota</taxon>
        <taxon>Viridiplantae</taxon>
        <taxon>Streptophyta</taxon>
        <taxon>Embryophyta</taxon>
        <taxon>Tracheophyta</taxon>
        <taxon>Spermatophyta</taxon>
        <taxon>Magnoliopsida</taxon>
        <taxon>Liliopsida</taxon>
        <taxon>Poales</taxon>
        <taxon>Poaceae</taxon>
        <taxon>BOP clade</taxon>
        <taxon>Oryzoideae</taxon>
        <taxon>Oryzeae</taxon>
        <taxon>Oryzinae</taxon>
        <taxon>Oryza</taxon>
    </lineage>
</organism>
<evidence type="ECO:0000313" key="3">
    <source>
        <dbReference type="Proteomes" id="UP000008021"/>
    </source>
</evidence>
<accession>A0A0E0CMV3</accession>
<proteinExistence type="predicted"/>
<dbReference type="AlphaFoldDB" id="A0A0E0CMV3"/>
<dbReference type="EnsemblPlants" id="OMERI02G22400.1">
    <property type="protein sequence ID" value="OMERI02G22400.1"/>
    <property type="gene ID" value="OMERI02G22400"/>
</dbReference>
<sequence>MTTAGREAASMASRVVPPHRGGAVGQSVSQSPAAARLPPSALTTTGRAGKRRQEATVGVAAGIPHPPPLASAAAQQQQQQPPPRAPEAAGTDRGMEACRRSEVSGGAGRRGGRRRG</sequence>
<feature type="region of interest" description="Disordered" evidence="1">
    <location>
        <begin position="1"/>
        <end position="116"/>
    </location>
</feature>
<feature type="compositionally biased region" description="Low complexity" evidence="1">
    <location>
        <begin position="70"/>
        <end position="79"/>
    </location>
</feature>
<dbReference type="HOGENOM" id="CLU_2100800_0_0_1"/>
<keyword evidence="3" id="KW-1185">Reference proteome</keyword>
<reference evidence="2" key="1">
    <citation type="submission" date="2015-04" db="UniProtKB">
        <authorList>
            <consortium name="EnsemblPlants"/>
        </authorList>
    </citation>
    <scope>IDENTIFICATION</scope>
</reference>
<evidence type="ECO:0000256" key="1">
    <source>
        <dbReference type="SAM" id="MobiDB-lite"/>
    </source>
</evidence>
<feature type="compositionally biased region" description="Basic and acidic residues" evidence="1">
    <location>
        <begin position="93"/>
        <end position="102"/>
    </location>
</feature>
<dbReference type="Proteomes" id="UP000008021">
    <property type="component" value="Chromosome 2"/>
</dbReference>
<dbReference type="Gramene" id="OMERI02G22400.1">
    <property type="protein sequence ID" value="OMERI02G22400.1"/>
    <property type="gene ID" value="OMERI02G22400"/>
</dbReference>
<feature type="compositionally biased region" description="Low complexity" evidence="1">
    <location>
        <begin position="31"/>
        <end position="45"/>
    </location>
</feature>
<evidence type="ECO:0000313" key="2">
    <source>
        <dbReference type="EnsemblPlants" id="OMERI02G22400.1"/>
    </source>
</evidence>